<protein>
    <submittedName>
        <fullName evidence="2">Uncharacterized protein</fullName>
    </submittedName>
</protein>
<name>A0A8E2ETC2_9PEZI</name>
<feature type="compositionally biased region" description="Polar residues" evidence="1">
    <location>
        <begin position="106"/>
        <end position="116"/>
    </location>
</feature>
<evidence type="ECO:0000313" key="2">
    <source>
        <dbReference type="EMBL" id="OCL04537.1"/>
    </source>
</evidence>
<dbReference type="EMBL" id="KV750482">
    <property type="protein sequence ID" value="OCL04537.1"/>
    <property type="molecule type" value="Genomic_DNA"/>
</dbReference>
<evidence type="ECO:0000313" key="3">
    <source>
        <dbReference type="Proteomes" id="UP000250140"/>
    </source>
</evidence>
<feature type="region of interest" description="Disordered" evidence="1">
    <location>
        <begin position="95"/>
        <end position="116"/>
    </location>
</feature>
<sequence length="116" mass="13492">MQASFLSRLRQVWLLRSNFLLHLQEQDAHVTIATTTIARRAIEKEWRYTTDPHLPPRAALDFRPRDDPDEHVWDNNFKDDTGKVIAGGGTLKQMELHKASRRRQLEGSQTALPRSY</sequence>
<gene>
    <name evidence="2" type="ORF">AOQ84DRAFT_380488</name>
</gene>
<accession>A0A8E2ETC2</accession>
<organism evidence="2 3">
    <name type="scientific">Glonium stellatum</name>
    <dbReference type="NCBI Taxonomy" id="574774"/>
    <lineage>
        <taxon>Eukaryota</taxon>
        <taxon>Fungi</taxon>
        <taxon>Dikarya</taxon>
        <taxon>Ascomycota</taxon>
        <taxon>Pezizomycotina</taxon>
        <taxon>Dothideomycetes</taxon>
        <taxon>Pleosporomycetidae</taxon>
        <taxon>Gloniales</taxon>
        <taxon>Gloniaceae</taxon>
        <taxon>Glonium</taxon>
    </lineage>
</organism>
<dbReference type="Proteomes" id="UP000250140">
    <property type="component" value="Unassembled WGS sequence"/>
</dbReference>
<dbReference type="OrthoDB" id="4936034at2759"/>
<keyword evidence="3" id="KW-1185">Reference proteome</keyword>
<proteinExistence type="predicted"/>
<reference evidence="2 3" key="1">
    <citation type="journal article" date="2016" name="Nat. Commun.">
        <title>Ectomycorrhizal ecology is imprinted in the genome of the dominant symbiotic fungus Cenococcum geophilum.</title>
        <authorList>
            <consortium name="DOE Joint Genome Institute"/>
            <person name="Peter M."/>
            <person name="Kohler A."/>
            <person name="Ohm R.A."/>
            <person name="Kuo A."/>
            <person name="Krutzmann J."/>
            <person name="Morin E."/>
            <person name="Arend M."/>
            <person name="Barry K.W."/>
            <person name="Binder M."/>
            <person name="Choi C."/>
            <person name="Clum A."/>
            <person name="Copeland A."/>
            <person name="Grisel N."/>
            <person name="Haridas S."/>
            <person name="Kipfer T."/>
            <person name="LaButti K."/>
            <person name="Lindquist E."/>
            <person name="Lipzen A."/>
            <person name="Maire R."/>
            <person name="Meier B."/>
            <person name="Mihaltcheva S."/>
            <person name="Molinier V."/>
            <person name="Murat C."/>
            <person name="Poggeler S."/>
            <person name="Quandt C.A."/>
            <person name="Sperisen C."/>
            <person name="Tritt A."/>
            <person name="Tisserant E."/>
            <person name="Crous P.W."/>
            <person name="Henrissat B."/>
            <person name="Nehls U."/>
            <person name="Egli S."/>
            <person name="Spatafora J.W."/>
            <person name="Grigoriev I.V."/>
            <person name="Martin F.M."/>
        </authorList>
    </citation>
    <scope>NUCLEOTIDE SEQUENCE [LARGE SCALE GENOMIC DNA]</scope>
    <source>
        <strain evidence="2 3">CBS 207.34</strain>
    </source>
</reference>
<evidence type="ECO:0000256" key="1">
    <source>
        <dbReference type="SAM" id="MobiDB-lite"/>
    </source>
</evidence>
<dbReference type="AlphaFoldDB" id="A0A8E2ETC2"/>